<dbReference type="SUPFAM" id="SSF53850">
    <property type="entry name" value="Periplasmic binding protein-like II"/>
    <property type="match status" value="1"/>
</dbReference>
<dbReference type="InterPro" id="IPR001086">
    <property type="entry name" value="Preph_deHydtase"/>
</dbReference>
<dbReference type="InterPro" id="IPR018528">
    <property type="entry name" value="Preph_deHydtase_CS"/>
</dbReference>
<evidence type="ECO:0000259" key="10">
    <source>
        <dbReference type="PROSITE" id="PS51171"/>
    </source>
</evidence>
<feature type="domain" description="Prephenate dehydratase" evidence="10">
    <location>
        <begin position="7"/>
        <end position="183"/>
    </location>
</feature>
<keyword evidence="5 9" id="KW-0057">Aromatic amino acid biosynthesis</keyword>
<keyword evidence="6 9" id="KW-0584">Phenylalanine biosynthesis</keyword>
<dbReference type="SUPFAM" id="SSF55021">
    <property type="entry name" value="ACT-like"/>
    <property type="match status" value="1"/>
</dbReference>
<dbReference type="InterPro" id="IPR045865">
    <property type="entry name" value="ACT-like_dom_sf"/>
</dbReference>
<evidence type="ECO:0000256" key="9">
    <source>
        <dbReference type="RuleBase" id="RU361254"/>
    </source>
</evidence>
<dbReference type="GO" id="GO:0004664">
    <property type="term" value="F:prephenate dehydratase activity"/>
    <property type="evidence" value="ECO:0007669"/>
    <property type="project" value="UniProtKB-UniRule"/>
</dbReference>
<comment type="caution">
    <text evidence="12">The sequence shown here is derived from an EMBL/GenBank/DDBJ whole genome shotgun (WGS) entry which is preliminary data.</text>
</comment>
<dbReference type="PROSITE" id="PS51671">
    <property type="entry name" value="ACT"/>
    <property type="match status" value="1"/>
</dbReference>
<sequence>MEDFLLKAAFQGERGAYSEDAVRMAFGAAAEVVPCASFAVVFDAVEREEVRAALLPIENSQVGSVLDVYDLLMARELVVIGEYLVPVDHCLLALEGQTLEDIREVMSHPQALAQCAAFVEGSGAAPRASHDTAGSARIVATERLRGVAAIASARAGEIYGLGVLARGIQTVPDNFTRFFALVKPGSDLAPASVSDKTSVVFGLPNESGALYRALGAVSTRGLNMTKIESRPSRQTPWEYVFYLDFEGDPAESKVQRALEELRFHARFLKVLG</sequence>
<dbReference type="GO" id="GO:0005737">
    <property type="term" value="C:cytoplasm"/>
    <property type="evidence" value="ECO:0007669"/>
    <property type="project" value="TreeGrafter"/>
</dbReference>
<evidence type="ECO:0000313" key="12">
    <source>
        <dbReference type="EMBL" id="MBM3275672.1"/>
    </source>
</evidence>
<dbReference type="Pfam" id="PF01842">
    <property type="entry name" value="ACT"/>
    <property type="match status" value="1"/>
</dbReference>
<proteinExistence type="predicted"/>
<comment type="pathway">
    <text evidence="1 9">Amino-acid biosynthesis; L-phenylalanine biosynthesis; phenylpyruvate from prephenate: step 1/1.</text>
</comment>
<feature type="domain" description="ACT" evidence="11">
    <location>
        <begin position="198"/>
        <end position="272"/>
    </location>
</feature>
<keyword evidence="7 9" id="KW-0456">Lyase</keyword>
<dbReference type="CDD" id="cd04905">
    <property type="entry name" value="ACT_CM-PDT"/>
    <property type="match status" value="1"/>
</dbReference>
<gene>
    <name evidence="9 12" type="primary">pheA</name>
    <name evidence="12" type="ORF">FJZ00_11000</name>
</gene>
<protein>
    <recommendedName>
        <fullName evidence="3 9">Prephenate dehydratase</fullName>
        <shortName evidence="9">PDT</shortName>
        <ecNumber evidence="2 9">4.2.1.51</ecNumber>
    </recommendedName>
</protein>
<accession>A0A938BJU4</accession>
<dbReference type="EMBL" id="VGJX01000672">
    <property type="protein sequence ID" value="MBM3275672.1"/>
    <property type="molecule type" value="Genomic_DNA"/>
</dbReference>
<evidence type="ECO:0000313" key="13">
    <source>
        <dbReference type="Proteomes" id="UP000703893"/>
    </source>
</evidence>
<dbReference type="GO" id="GO:0009094">
    <property type="term" value="P:L-phenylalanine biosynthetic process"/>
    <property type="evidence" value="ECO:0007669"/>
    <property type="project" value="UniProtKB-KW"/>
</dbReference>
<dbReference type="AlphaFoldDB" id="A0A938BJU4"/>
<keyword evidence="4 9" id="KW-0028">Amino-acid biosynthesis</keyword>
<evidence type="ECO:0000256" key="2">
    <source>
        <dbReference type="ARBA" id="ARBA00013147"/>
    </source>
</evidence>
<dbReference type="EC" id="4.2.1.51" evidence="2 9"/>
<dbReference type="PANTHER" id="PTHR21022:SF19">
    <property type="entry name" value="PREPHENATE DEHYDRATASE-RELATED"/>
    <property type="match status" value="1"/>
</dbReference>
<dbReference type="Proteomes" id="UP000703893">
    <property type="component" value="Unassembled WGS sequence"/>
</dbReference>
<evidence type="ECO:0000256" key="6">
    <source>
        <dbReference type="ARBA" id="ARBA00023222"/>
    </source>
</evidence>
<reference evidence="12 13" key="1">
    <citation type="submission" date="2019-03" db="EMBL/GenBank/DDBJ databases">
        <title>Lake Tanganyika Metagenome-Assembled Genomes (MAGs).</title>
        <authorList>
            <person name="Tran P."/>
        </authorList>
    </citation>
    <scope>NUCLEOTIDE SEQUENCE [LARGE SCALE GENOMIC DNA]</scope>
    <source>
        <strain evidence="12">K_DeepCast_65m_m2_236</strain>
    </source>
</reference>
<dbReference type="PROSITE" id="PS00858">
    <property type="entry name" value="PREPHENATE_DEHYDR_2"/>
    <property type="match status" value="1"/>
</dbReference>
<evidence type="ECO:0000256" key="4">
    <source>
        <dbReference type="ARBA" id="ARBA00022605"/>
    </source>
</evidence>
<evidence type="ECO:0000259" key="11">
    <source>
        <dbReference type="PROSITE" id="PS51671"/>
    </source>
</evidence>
<dbReference type="Gene3D" id="3.30.70.260">
    <property type="match status" value="1"/>
</dbReference>
<evidence type="ECO:0000256" key="7">
    <source>
        <dbReference type="ARBA" id="ARBA00023239"/>
    </source>
</evidence>
<dbReference type="Pfam" id="PF00800">
    <property type="entry name" value="PDT"/>
    <property type="match status" value="1"/>
</dbReference>
<dbReference type="PROSITE" id="PS51171">
    <property type="entry name" value="PREPHENATE_DEHYDR_3"/>
    <property type="match status" value="1"/>
</dbReference>
<feature type="non-terminal residue" evidence="12">
    <location>
        <position position="272"/>
    </location>
</feature>
<evidence type="ECO:0000256" key="5">
    <source>
        <dbReference type="ARBA" id="ARBA00023141"/>
    </source>
</evidence>
<organism evidence="12 13">
    <name type="scientific">Candidatus Tanganyikabacteria bacterium</name>
    <dbReference type="NCBI Taxonomy" id="2961651"/>
    <lineage>
        <taxon>Bacteria</taxon>
        <taxon>Bacillati</taxon>
        <taxon>Candidatus Sericytochromatia</taxon>
        <taxon>Candidatus Tanganyikabacteria</taxon>
    </lineage>
</organism>
<dbReference type="CDD" id="cd13631">
    <property type="entry name" value="PBP2_Ct-PDT_like"/>
    <property type="match status" value="1"/>
</dbReference>
<comment type="catalytic activity">
    <reaction evidence="8 9">
        <text>prephenate + H(+) = 3-phenylpyruvate + CO2 + H2O</text>
        <dbReference type="Rhea" id="RHEA:21648"/>
        <dbReference type="ChEBI" id="CHEBI:15377"/>
        <dbReference type="ChEBI" id="CHEBI:15378"/>
        <dbReference type="ChEBI" id="CHEBI:16526"/>
        <dbReference type="ChEBI" id="CHEBI:18005"/>
        <dbReference type="ChEBI" id="CHEBI:29934"/>
        <dbReference type="EC" id="4.2.1.51"/>
    </reaction>
</comment>
<name>A0A938BJU4_9BACT</name>
<dbReference type="NCBIfam" id="NF008865">
    <property type="entry name" value="PRK11898.1"/>
    <property type="match status" value="1"/>
</dbReference>
<evidence type="ECO:0000256" key="3">
    <source>
        <dbReference type="ARBA" id="ARBA00021872"/>
    </source>
</evidence>
<evidence type="ECO:0000256" key="1">
    <source>
        <dbReference type="ARBA" id="ARBA00004741"/>
    </source>
</evidence>
<dbReference type="PANTHER" id="PTHR21022">
    <property type="entry name" value="PREPHENATE DEHYDRATASE P PROTEIN"/>
    <property type="match status" value="1"/>
</dbReference>
<dbReference type="InterPro" id="IPR002912">
    <property type="entry name" value="ACT_dom"/>
</dbReference>
<dbReference type="Gene3D" id="3.40.190.10">
    <property type="entry name" value="Periplasmic binding protein-like II"/>
    <property type="match status" value="2"/>
</dbReference>
<evidence type="ECO:0000256" key="8">
    <source>
        <dbReference type="ARBA" id="ARBA00047848"/>
    </source>
</evidence>